<dbReference type="EMBL" id="MTEI01000016">
    <property type="protein sequence ID" value="OQW86494.1"/>
    <property type="molecule type" value="Genomic_DNA"/>
</dbReference>
<keyword evidence="1" id="KW-0732">Signal</keyword>
<sequence>MKLNTLWLLAATAALATTAFTAQAKYNGEDRGRPVMPAQSNAQWVAECGSCHMAFPPGLLPAASWKKVMTGLDKHFGTDASLSAADTQMITDYLVKHASNRWSANTAPLKITDGEWFKTKHRAGEIDPAVWKRESVKSPANCMACHRAADQGDFDEDNVRIPK</sequence>
<name>A0A1W9KQJ9_9BURK</name>
<reference evidence="2 3" key="1">
    <citation type="submission" date="2017-01" db="EMBL/GenBank/DDBJ databases">
        <title>Novel large sulfur bacteria in the metagenomes of groundwater-fed chemosynthetic microbial mats in the Lake Huron basin.</title>
        <authorList>
            <person name="Sharrar A.M."/>
            <person name="Flood B.E."/>
            <person name="Bailey J.V."/>
            <person name="Jones D.S."/>
            <person name="Biddanda B."/>
            <person name="Ruberg S.A."/>
            <person name="Marcus D.N."/>
            <person name="Dick G.J."/>
        </authorList>
    </citation>
    <scope>NUCLEOTIDE SEQUENCE [LARGE SCALE GENOMIC DNA]</scope>
    <source>
        <strain evidence="2">A7</strain>
    </source>
</reference>
<feature type="signal peptide" evidence="1">
    <location>
        <begin position="1"/>
        <end position="24"/>
    </location>
</feature>
<accession>A0A1W9KQJ9</accession>
<proteinExistence type="predicted"/>
<evidence type="ECO:0000313" key="3">
    <source>
        <dbReference type="Proteomes" id="UP000192505"/>
    </source>
</evidence>
<gene>
    <name evidence="2" type="ORF">BWK72_17360</name>
</gene>
<dbReference type="Proteomes" id="UP000192505">
    <property type="component" value="Unassembled WGS sequence"/>
</dbReference>
<dbReference type="AlphaFoldDB" id="A0A1W9KQJ9"/>
<comment type="caution">
    <text evidence="2">The sequence shown here is derived from an EMBL/GenBank/DDBJ whole genome shotgun (WGS) entry which is preliminary data.</text>
</comment>
<feature type="chain" id="PRO_5011986764" evidence="1">
    <location>
        <begin position="25"/>
        <end position="163"/>
    </location>
</feature>
<dbReference type="SUPFAM" id="SSF48695">
    <property type="entry name" value="Multiheme cytochromes"/>
    <property type="match status" value="1"/>
</dbReference>
<organism evidence="2 3">
    <name type="scientific">Rhodoferax ferrireducens</name>
    <dbReference type="NCBI Taxonomy" id="192843"/>
    <lineage>
        <taxon>Bacteria</taxon>
        <taxon>Pseudomonadati</taxon>
        <taxon>Pseudomonadota</taxon>
        <taxon>Betaproteobacteria</taxon>
        <taxon>Burkholderiales</taxon>
        <taxon>Comamonadaceae</taxon>
        <taxon>Rhodoferax</taxon>
    </lineage>
</organism>
<evidence type="ECO:0000256" key="1">
    <source>
        <dbReference type="SAM" id="SignalP"/>
    </source>
</evidence>
<evidence type="ECO:0000313" key="2">
    <source>
        <dbReference type="EMBL" id="OQW86494.1"/>
    </source>
</evidence>
<dbReference type="Pfam" id="PF09626">
    <property type="entry name" value="DHC"/>
    <property type="match status" value="1"/>
</dbReference>
<protein>
    <submittedName>
        <fullName evidence="2">Cytochrome C</fullName>
    </submittedName>
</protein>
<dbReference type="InterPro" id="IPR036280">
    <property type="entry name" value="Multihaem_cyt_sf"/>
</dbReference>
<dbReference type="InterPro" id="IPR018588">
    <property type="entry name" value="Dihaem_cytochrome-c"/>
</dbReference>